<accession>A0ABU0PK69</accession>
<dbReference type="PANTHER" id="PTHR33376:SF5">
    <property type="entry name" value="EXTRACYTOPLASMIC SOLUTE RECEPTOR PROTEIN"/>
    <property type="match status" value="1"/>
</dbReference>
<gene>
    <name evidence="3" type="ORF">QFZ36_001653</name>
</gene>
<keyword evidence="4" id="KW-1185">Reference proteome</keyword>
<reference evidence="3 4" key="1">
    <citation type="submission" date="2023-07" db="EMBL/GenBank/DDBJ databases">
        <title>Comparative genomics of wheat-associated soil bacteria to identify genetic determinants of phenazine resistance.</title>
        <authorList>
            <person name="Mouncey N."/>
        </authorList>
    </citation>
    <scope>NUCLEOTIDE SEQUENCE [LARGE SCALE GENOMIC DNA]</scope>
    <source>
        <strain evidence="3 4">W1I3</strain>
    </source>
</reference>
<dbReference type="Pfam" id="PF03480">
    <property type="entry name" value="DctP"/>
    <property type="match status" value="1"/>
</dbReference>
<dbReference type="RefSeq" id="WP_306635444.1">
    <property type="nucleotide sequence ID" value="NZ_JAUSXB010000001.1"/>
</dbReference>
<dbReference type="Gene3D" id="3.40.190.170">
    <property type="entry name" value="Bacterial extracellular solute-binding protein, family 7"/>
    <property type="match status" value="1"/>
</dbReference>
<dbReference type="InterPro" id="IPR018389">
    <property type="entry name" value="DctP_fam"/>
</dbReference>
<dbReference type="PANTHER" id="PTHR33376">
    <property type="match status" value="1"/>
</dbReference>
<dbReference type="PROSITE" id="PS51257">
    <property type="entry name" value="PROKAR_LIPOPROTEIN"/>
    <property type="match status" value="1"/>
</dbReference>
<evidence type="ECO:0000313" key="3">
    <source>
        <dbReference type="EMBL" id="MDQ0674092.1"/>
    </source>
</evidence>
<protein>
    <submittedName>
        <fullName evidence="3">TRAP-type C4-dicarboxylate transport system substrate-binding protein</fullName>
    </submittedName>
</protein>
<feature type="chain" id="PRO_5046666791" evidence="2">
    <location>
        <begin position="24"/>
        <end position="373"/>
    </location>
</feature>
<dbReference type="NCBIfam" id="NF037995">
    <property type="entry name" value="TRAP_S1"/>
    <property type="match status" value="1"/>
</dbReference>
<sequence length="373" mass="39449">MAKLKPATPWAASLAFSMLLTLAACTYEESTEGPTPAVTTAVANAKVLRIGTQDDGNVPTRGQIEEFARQVQERSGGNLVIEPVFRAGGDQVRGWDQLVAQRVMTGDLEMAVIPARTWDTEGVLSFRALSAPFLVTSSAVIKEAVKPEYAQGMLAGLKDVGVTGLAMFPDGPRVLFSFTTPILSPDDIRGMAIRAPLSTTTYAVLESLGALPQDLADQEFGEGVEGGKVGGAESSLGYASNLPGALNKTGHAIATGNLVVHSKINTIVINEKARAALNADEQQILQDAADYTREWASSLLATVSAEARKYCQDGGKVVMATEEQLAGFRNAAAPVYTTLDQDAGTRNLIAKLRDLAANTPADPAVEPCDYDTY</sequence>
<keyword evidence="1 2" id="KW-0732">Signal</keyword>
<dbReference type="InterPro" id="IPR038404">
    <property type="entry name" value="TRAP_DctP_sf"/>
</dbReference>
<evidence type="ECO:0000256" key="1">
    <source>
        <dbReference type="ARBA" id="ARBA00022729"/>
    </source>
</evidence>
<dbReference type="Proteomes" id="UP001236806">
    <property type="component" value="Unassembled WGS sequence"/>
</dbReference>
<proteinExistence type="predicted"/>
<feature type="signal peptide" evidence="2">
    <location>
        <begin position="1"/>
        <end position="23"/>
    </location>
</feature>
<dbReference type="EMBL" id="JAUSXB010000001">
    <property type="protein sequence ID" value="MDQ0674092.1"/>
    <property type="molecule type" value="Genomic_DNA"/>
</dbReference>
<name>A0ABU0PK69_9MICC</name>
<evidence type="ECO:0000256" key="2">
    <source>
        <dbReference type="SAM" id="SignalP"/>
    </source>
</evidence>
<comment type="caution">
    <text evidence="3">The sequence shown here is derived from an EMBL/GenBank/DDBJ whole genome shotgun (WGS) entry which is preliminary data.</text>
</comment>
<organism evidence="3 4">
    <name type="scientific">Pseudarthrobacter siccitolerans</name>
    <dbReference type="NCBI Taxonomy" id="861266"/>
    <lineage>
        <taxon>Bacteria</taxon>
        <taxon>Bacillati</taxon>
        <taxon>Actinomycetota</taxon>
        <taxon>Actinomycetes</taxon>
        <taxon>Micrococcales</taxon>
        <taxon>Micrococcaceae</taxon>
        <taxon>Pseudarthrobacter</taxon>
    </lineage>
</organism>
<evidence type="ECO:0000313" key="4">
    <source>
        <dbReference type="Proteomes" id="UP001236806"/>
    </source>
</evidence>